<feature type="domain" description="Penicillin-binding protein transpeptidase" evidence="10">
    <location>
        <begin position="188"/>
        <end position="522"/>
    </location>
</feature>
<keyword evidence="7" id="KW-1133">Transmembrane helix</keyword>
<dbReference type="GO" id="GO:0009252">
    <property type="term" value="P:peptidoglycan biosynthetic process"/>
    <property type="evidence" value="ECO:0007669"/>
    <property type="project" value="UniProtKB-KW"/>
</dbReference>
<evidence type="ECO:0000256" key="6">
    <source>
        <dbReference type="ARBA" id="ARBA00022984"/>
    </source>
</evidence>
<dbReference type="Gene3D" id="3.40.710.10">
    <property type="entry name" value="DD-peptidase/beta-lactamase superfamily"/>
    <property type="match status" value="1"/>
</dbReference>
<accession>A0A381QFI7</accession>
<evidence type="ECO:0000256" key="4">
    <source>
        <dbReference type="ARBA" id="ARBA00022692"/>
    </source>
</evidence>
<evidence type="ECO:0000256" key="3">
    <source>
        <dbReference type="ARBA" id="ARBA00022475"/>
    </source>
</evidence>
<dbReference type="AlphaFoldDB" id="A0A381QFI7"/>
<evidence type="ECO:0000256" key="7">
    <source>
        <dbReference type="ARBA" id="ARBA00022989"/>
    </source>
</evidence>
<proteinExistence type="predicted"/>
<name>A0A381QFI7_9ZZZZ</name>
<dbReference type="SUPFAM" id="SSF56601">
    <property type="entry name" value="beta-lactamase/transpeptidase-like"/>
    <property type="match status" value="1"/>
</dbReference>
<keyword evidence="8" id="KW-0472">Membrane</keyword>
<keyword evidence="5" id="KW-0133">Cell shape</keyword>
<dbReference type="GO" id="GO:0005886">
    <property type="term" value="C:plasma membrane"/>
    <property type="evidence" value="ECO:0007669"/>
    <property type="project" value="UniProtKB-SubCell"/>
</dbReference>
<dbReference type="InterPro" id="IPR050515">
    <property type="entry name" value="Beta-lactam/transpept"/>
</dbReference>
<organism evidence="12">
    <name type="scientific">marine metagenome</name>
    <dbReference type="NCBI Taxonomy" id="408172"/>
    <lineage>
        <taxon>unclassified sequences</taxon>
        <taxon>metagenomes</taxon>
        <taxon>ecological metagenomes</taxon>
    </lineage>
</organism>
<keyword evidence="6" id="KW-0573">Peptidoglycan synthesis</keyword>
<evidence type="ECO:0000256" key="8">
    <source>
        <dbReference type="ARBA" id="ARBA00023136"/>
    </source>
</evidence>
<dbReference type="Pfam" id="PF00905">
    <property type="entry name" value="Transpeptidase"/>
    <property type="match status" value="1"/>
</dbReference>
<protein>
    <recommendedName>
        <fullName evidence="13">Penicillin-binding protein 2</fullName>
    </recommendedName>
</protein>
<dbReference type="Pfam" id="PF03717">
    <property type="entry name" value="PBP_dimer"/>
    <property type="match status" value="1"/>
</dbReference>
<dbReference type="GO" id="GO:0008360">
    <property type="term" value="P:regulation of cell shape"/>
    <property type="evidence" value="ECO:0007669"/>
    <property type="project" value="UniProtKB-KW"/>
</dbReference>
<keyword evidence="4" id="KW-0812">Transmembrane</keyword>
<evidence type="ECO:0000313" key="12">
    <source>
        <dbReference type="EMBL" id="SUZ76413.1"/>
    </source>
</evidence>
<dbReference type="EMBL" id="UINC01001277">
    <property type="protein sequence ID" value="SUZ76413.1"/>
    <property type="molecule type" value="Genomic_DNA"/>
</dbReference>
<evidence type="ECO:0000256" key="2">
    <source>
        <dbReference type="ARBA" id="ARBA00004236"/>
    </source>
</evidence>
<keyword evidence="9" id="KW-0961">Cell wall biogenesis/degradation</keyword>
<dbReference type="PANTHER" id="PTHR30627">
    <property type="entry name" value="PEPTIDOGLYCAN D,D-TRANSPEPTIDASE"/>
    <property type="match status" value="1"/>
</dbReference>
<sequence length="561" mass="64020">MVGNESFYDLMIIPKDVKEIDTIEFCRIFTINKFELIEKIIRATKYSTIKPSVFLSQISKKDFALIQEKLWKYDGFYIIRKSNRKYLTNSASNILGYISEANDYEINDNSYYKSGELIGRQGLEKSYEKELRGIKGVKYFQKDKFNRITNSYKNGLLDTLIIPANDLTLGLDITLQRYGDSLMKNKFGSIIAIEPSSGEILSLVNSPSFNPNLLIGRNRSINYIKLKNDSIGKPLFDRGLQGQYPPGSPFKLVNGLIGLQEKIIKNKTTIRCNEGHFYSKNRFMRCHCKIGTINNLNKAIYNSCNTFFANIYKKTLDKLPNSKLGIDNWKKHVESFGFGNYLGYDHPIGRPGLIPGSNYYDQWYPNGGWKAATTISNGIGQGEILTTPIQLANLSAIIANRGWYKIPHLVKNISKKSLKKIYTEKKFTTIDSIHFEKIIEGMFNVIQKGTAQNAKIKGIEVAGKTGTAENFIKINGNRLQLTDHSIFIGFAPKDNPKIAIAVFIENGYWGTRWAAPIASLMMESYLNKKVDRKYLERYIINGNLMEEYKKPYLKSNFKINE</sequence>
<dbReference type="GO" id="GO:0008658">
    <property type="term" value="F:penicillin binding"/>
    <property type="evidence" value="ECO:0007669"/>
    <property type="project" value="InterPro"/>
</dbReference>
<dbReference type="GO" id="GO:0071555">
    <property type="term" value="P:cell wall organization"/>
    <property type="evidence" value="ECO:0007669"/>
    <property type="project" value="UniProtKB-KW"/>
</dbReference>
<evidence type="ECO:0000259" key="10">
    <source>
        <dbReference type="Pfam" id="PF00905"/>
    </source>
</evidence>
<reference evidence="12" key="1">
    <citation type="submission" date="2018-05" db="EMBL/GenBank/DDBJ databases">
        <authorList>
            <person name="Lanie J.A."/>
            <person name="Ng W.-L."/>
            <person name="Kazmierczak K.M."/>
            <person name="Andrzejewski T.M."/>
            <person name="Davidsen T.M."/>
            <person name="Wayne K.J."/>
            <person name="Tettelin H."/>
            <person name="Glass J.I."/>
            <person name="Rusch D."/>
            <person name="Podicherti R."/>
            <person name="Tsui H.-C.T."/>
            <person name="Winkler M.E."/>
        </authorList>
    </citation>
    <scope>NUCLEOTIDE SEQUENCE</scope>
</reference>
<evidence type="ECO:0008006" key="13">
    <source>
        <dbReference type="Google" id="ProtNLM"/>
    </source>
</evidence>
<dbReference type="Gene3D" id="3.90.1310.10">
    <property type="entry name" value="Penicillin-binding protein 2a (Domain 2)"/>
    <property type="match status" value="1"/>
</dbReference>
<keyword evidence="3" id="KW-1003">Cell membrane</keyword>
<feature type="domain" description="Penicillin-binding protein dimerisation" evidence="11">
    <location>
        <begin position="1"/>
        <end position="150"/>
    </location>
</feature>
<evidence type="ECO:0000259" key="11">
    <source>
        <dbReference type="Pfam" id="PF03717"/>
    </source>
</evidence>
<dbReference type="InterPro" id="IPR001460">
    <property type="entry name" value="PCN-bd_Tpept"/>
</dbReference>
<dbReference type="SUPFAM" id="SSF56519">
    <property type="entry name" value="Penicillin binding protein dimerisation domain"/>
    <property type="match status" value="1"/>
</dbReference>
<dbReference type="InterPro" id="IPR005311">
    <property type="entry name" value="PBP_dimer"/>
</dbReference>
<dbReference type="InterPro" id="IPR012338">
    <property type="entry name" value="Beta-lactam/transpept-like"/>
</dbReference>
<gene>
    <name evidence="12" type="ORF">METZ01_LOCUS29267</name>
</gene>
<evidence type="ECO:0000256" key="1">
    <source>
        <dbReference type="ARBA" id="ARBA00004167"/>
    </source>
</evidence>
<dbReference type="PANTHER" id="PTHR30627:SF2">
    <property type="entry name" value="PEPTIDOGLYCAN D,D-TRANSPEPTIDASE MRDA"/>
    <property type="match status" value="1"/>
</dbReference>
<dbReference type="InterPro" id="IPR036138">
    <property type="entry name" value="PBP_dimer_sf"/>
</dbReference>
<evidence type="ECO:0000256" key="9">
    <source>
        <dbReference type="ARBA" id="ARBA00023316"/>
    </source>
</evidence>
<evidence type="ECO:0000256" key="5">
    <source>
        <dbReference type="ARBA" id="ARBA00022960"/>
    </source>
</evidence>
<comment type="subcellular location">
    <subcellularLocation>
        <location evidence="2">Cell membrane</location>
    </subcellularLocation>
    <subcellularLocation>
        <location evidence="1">Membrane</location>
        <topology evidence="1">Single-pass membrane protein</topology>
    </subcellularLocation>
</comment>
<dbReference type="GO" id="GO:0071972">
    <property type="term" value="F:peptidoglycan L,D-transpeptidase activity"/>
    <property type="evidence" value="ECO:0007669"/>
    <property type="project" value="TreeGrafter"/>
</dbReference>